<dbReference type="GO" id="GO:0004497">
    <property type="term" value="F:monooxygenase activity"/>
    <property type="evidence" value="ECO:0007669"/>
    <property type="project" value="UniProtKB-KW"/>
</dbReference>
<proteinExistence type="predicted"/>
<protein>
    <submittedName>
        <fullName evidence="8">FAD-dependent monooxygenase</fullName>
    </submittedName>
</protein>
<dbReference type="GO" id="GO:0071949">
    <property type="term" value="F:FAD binding"/>
    <property type="evidence" value="ECO:0007669"/>
    <property type="project" value="InterPro"/>
</dbReference>
<feature type="transmembrane region" description="Helical" evidence="6">
    <location>
        <begin position="16"/>
        <end position="34"/>
    </location>
</feature>
<feature type="domain" description="FAD-binding" evidence="7">
    <location>
        <begin position="151"/>
        <end position="377"/>
    </location>
</feature>
<keyword evidence="3" id="KW-0274">FAD</keyword>
<evidence type="ECO:0000256" key="5">
    <source>
        <dbReference type="ARBA" id="ARBA00023033"/>
    </source>
</evidence>
<keyword evidence="2" id="KW-0285">Flavoprotein</keyword>
<dbReference type="STRING" id="692275.N1QLL2"/>
<dbReference type="SUPFAM" id="SSF51905">
    <property type="entry name" value="FAD/NAD(P)-binding domain"/>
    <property type="match status" value="1"/>
</dbReference>
<keyword evidence="9" id="KW-1185">Reference proteome</keyword>
<keyword evidence="6" id="KW-0472">Membrane</keyword>
<dbReference type="PANTHER" id="PTHR47178">
    <property type="entry name" value="MONOOXYGENASE, FAD-BINDING"/>
    <property type="match status" value="1"/>
</dbReference>
<sequence length="447" mass="49959">MGAPTAQQPQKEQKHIHILIIGAGLTGLILAQALRKLQHLASLNSNNTNTTTPPPPLITYEIFERDPRAFFRGGGWSLTIHWALTDLQNLLPDEIMQNFESCLVNRDAAAAGQAGNFQFLNLCTGERVEAWPIPRGAASRVSRERILELLMRGVDVRWSKHLTSLDFSHPSSVTATFADGSQAQGNLVIGCDGARSAVRRTLCATTWQNNRLPVRLLGLRVKFPLAKVAKCLAIDPHFFQGGDPLSNVYFWFSFIHLPRAVDVEGKGEEEEYATCQMMVSWPYSGEAADEMPETQTARRERIRQLATNWNETFRDLVYSIPETTELREIVLEDWPPVQGRWDNHNGRVTLVGDAAHCMTMFRGEAANHGVIDVSHLIKTCFPTTANTETMQPTRSCDLAQAVKSYEEEMITRTFPAVLKSRQACLDANNFASVNKESPLIAKRAMKE</sequence>
<name>N1QLL2_SPHMS</name>
<keyword evidence="4" id="KW-0560">Oxidoreductase</keyword>
<dbReference type="PRINTS" id="PR00420">
    <property type="entry name" value="RNGMNOXGNASE"/>
</dbReference>
<dbReference type="GeneID" id="27906123"/>
<evidence type="ECO:0000313" key="8">
    <source>
        <dbReference type="EMBL" id="EMF12191.1"/>
    </source>
</evidence>
<comment type="cofactor">
    <cofactor evidence="1">
        <name>FAD</name>
        <dbReference type="ChEBI" id="CHEBI:57692"/>
    </cofactor>
</comment>
<dbReference type="RefSeq" id="XP_016760312.1">
    <property type="nucleotide sequence ID" value="XM_016908986.1"/>
</dbReference>
<dbReference type="InterPro" id="IPR036188">
    <property type="entry name" value="FAD/NAD-bd_sf"/>
</dbReference>
<dbReference type="eggNOG" id="KOG2614">
    <property type="taxonomic scope" value="Eukaryota"/>
</dbReference>
<dbReference type="AlphaFoldDB" id="N1QLL2"/>
<dbReference type="OrthoDB" id="47494at2759"/>
<dbReference type="InterPro" id="IPR002938">
    <property type="entry name" value="FAD-bd"/>
</dbReference>
<dbReference type="Gene3D" id="3.50.50.60">
    <property type="entry name" value="FAD/NAD(P)-binding domain"/>
    <property type="match status" value="1"/>
</dbReference>
<keyword evidence="6" id="KW-0812">Transmembrane</keyword>
<evidence type="ECO:0000313" key="9">
    <source>
        <dbReference type="Proteomes" id="UP000016931"/>
    </source>
</evidence>
<dbReference type="HOGENOM" id="CLU_009665_3_2_1"/>
<dbReference type="PANTHER" id="PTHR47178:SF1">
    <property type="entry name" value="FAD-BINDING DOMAIN-CONTAINING PROTEIN-RELATED"/>
    <property type="match status" value="1"/>
</dbReference>
<accession>N1QLL2</accession>
<evidence type="ECO:0000256" key="2">
    <source>
        <dbReference type="ARBA" id="ARBA00022630"/>
    </source>
</evidence>
<evidence type="ECO:0000256" key="3">
    <source>
        <dbReference type="ARBA" id="ARBA00022827"/>
    </source>
</evidence>
<evidence type="ECO:0000256" key="4">
    <source>
        <dbReference type="ARBA" id="ARBA00023002"/>
    </source>
</evidence>
<dbReference type="EMBL" id="KB456265">
    <property type="protein sequence ID" value="EMF12191.1"/>
    <property type="molecule type" value="Genomic_DNA"/>
</dbReference>
<evidence type="ECO:0000256" key="6">
    <source>
        <dbReference type="SAM" id="Phobius"/>
    </source>
</evidence>
<evidence type="ECO:0000256" key="1">
    <source>
        <dbReference type="ARBA" id="ARBA00001974"/>
    </source>
</evidence>
<dbReference type="Pfam" id="PF01494">
    <property type="entry name" value="FAD_binding_3"/>
    <property type="match status" value="1"/>
</dbReference>
<dbReference type="Proteomes" id="UP000016931">
    <property type="component" value="Unassembled WGS sequence"/>
</dbReference>
<organism evidence="8 9">
    <name type="scientific">Sphaerulina musiva (strain SO2202)</name>
    <name type="common">Poplar stem canker fungus</name>
    <name type="synonym">Septoria musiva</name>
    <dbReference type="NCBI Taxonomy" id="692275"/>
    <lineage>
        <taxon>Eukaryota</taxon>
        <taxon>Fungi</taxon>
        <taxon>Dikarya</taxon>
        <taxon>Ascomycota</taxon>
        <taxon>Pezizomycotina</taxon>
        <taxon>Dothideomycetes</taxon>
        <taxon>Dothideomycetidae</taxon>
        <taxon>Mycosphaerellales</taxon>
        <taxon>Mycosphaerellaceae</taxon>
        <taxon>Sphaerulina</taxon>
    </lineage>
</organism>
<gene>
    <name evidence="8" type="ORF">SEPMUDRAFT_46179</name>
</gene>
<keyword evidence="6" id="KW-1133">Transmembrane helix</keyword>
<keyword evidence="5 8" id="KW-0503">Monooxygenase</keyword>
<reference evidence="8 9" key="1">
    <citation type="journal article" date="2012" name="PLoS Pathog.">
        <title>Diverse lifestyles and strategies of plant pathogenesis encoded in the genomes of eighteen Dothideomycetes fungi.</title>
        <authorList>
            <person name="Ohm R.A."/>
            <person name="Feau N."/>
            <person name="Henrissat B."/>
            <person name="Schoch C.L."/>
            <person name="Horwitz B.A."/>
            <person name="Barry K.W."/>
            <person name="Condon B.J."/>
            <person name="Copeland A.C."/>
            <person name="Dhillon B."/>
            <person name="Glaser F."/>
            <person name="Hesse C.N."/>
            <person name="Kosti I."/>
            <person name="LaButti K."/>
            <person name="Lindquist E.A."/>
            <person name="Lucas S."/>
            <person name="Salamov A.A."/>
            <person name="Bradshaw R.E."/>
            <person name="Ciuffetti L."/>
            <person name="Hamelin R.C."/>
            <person name="Kema G.H.J."/>
            <person name="Lawrence C."/>
            <person name="Scott J.A."/>
            <person name="Spatafora J.W."/>
            <person name="Turgeon B.G."/>
            <person name="de Wit P.J.G.M."/>
            <person name="Zhong S."/>
            <person name="Goodwin S.B."/>
            <person name="Grigoriev I.V."/>
        </authorList>
    </citation>
    <scope>NUCLEOTIDE SEQUENCE [LARGE SCALE GENOMIC DNA]</scope>
    <source>
        <strain evidence="8 9">SO2202</strain>
    </source>
</reference>
<evidence type="ECO:0000259" key="7">
    <source>
        <dbReference type="Pfam" id="PF01494"/>
    </source>
</evidence>
<dbReference type="OMA" id="SLTIHWA"/>